<dbReference type="PROSITE" id="PS51257">
    <property type="entry name" value="PROKAR_LIPOPROTEIN"/>
    <property type="match status" value="1"/>
</dbReference>
<evidence type="ECO:0000313" key="3">
    <source>
        <dbReference type="EMBL" id="MBC8562660.1"/>
    </source>
</evidence>
<dbReference type="RefSeq" id="WP_249297960.1">
    <property type="nucleotide sequence ID" value="NZ_JACRSX010000010.1"/>
</dbReference>
<feature type="compositionally biased region" description="Polar residues" evidence="1">
    <location>
        <begin position="25"/>
        <end position="37"/>
    </location>
</feature>
<feature type="region of interest" description="Disordered" evidence="1">
    <location>
        <begin position="25"/>
        <end position="132"/>
    </location>
</feature>
<evidence type="ECO:0000256" key="2">
    <source>
        <dbReference type="SAM" id="SignalP"/>
    </source>
</evidence>
<gene>
    <name evidence="3" type="ORF">H8704_08475</name>
</gene>
<dbReference type="Proteomes" id="UP000606193">
    <property type="component" value="Unassembled WGS sequence"/>
</dbReference>
<sequence length="132" mass="13934">MRKKVLILGTVMTLAAGCLVGCGTNNNSVTDQSTASPSVEDDRNLNTKDPQYSPDGDDGVVDDLEDGVDDAVDGAEDAVDDVIDGTEDAVDDAADALDGDDDTNDTNNNTGNKKNNKTTNNKKNHTKNTNMR</sequence>
<reference evidence="3 4" key="1">
    <citation type="submission" date="2020-08" db="EMBL/GenBank/DDBJ databases">
        <title>Genome public.</title>
        <authorList>
            <person name="Liu C."/>
            <person name="Sun Q."/>
        </authorList>
    </citation>
    <scope>NUCLEOTIDE SEQUENCE [LARGE SCALE GENOMIC DNA]</scope>
    <source>
        <strain evidence="3 4">NSJ-37</strain>
    </source>
</reference>
<keyword evidence="4" id="KW-1185">Reference proteome</keyword>
<feature type="signal peptide" evidence="2">
    <location>
        <begin position="1"/>
        <end position="20"/>
    </location>
</feature>
<feature type="compositionally biased region" description="Basic residues" evidence="1">
    <location>
        <begin position="114"/>
        <end position="126"/>
    </location>
</feature>
<accession>A0ABR7N211</accession>
<dbReference type="EMBL" id="JACRSX010000010">
    <property type="protein sequence ID" value="MBC8562660.1"/>
    <property type="molecule type" value="Genomic_DNA"/>
</dbReference>
<feature type="chain" id="PRO_5045558707" evidence="2">
    <location>
        <begin position="21"/>
        <end position="132"/>
    </location>
</feature>
<protein>
    <submittedName>
        <fullName evidence="3">Uncharacterized protein</fullName>
    </submittedName>
</protein>
<name>A0ABR7N211_9FIRM</name>
<evidence type="ECO:0000256" key="1">
    <source>
        <dbReference type="SAM" id="MobiDB-lite"/>
    </source>
</evidence>
<evidence type="ECO:0000313" key="4">
    <source>
        <dbReference type="Proteomes" id="UP000606193"/>
    </source>
</evidence>
<proteinExistence type="predicted"/>
<comment type="caution">
    <text evidence="3">The sequence shown here is derived from an EMBL/GenBank/DDBJ whole genome shotgun (WGS) entry which is preliminary data.</text>
</comment>
<keyword evidence="2" id="KW-0732">Signal</keyword>
<organism evidence="3 4">
    <name type="scientific">Jutongia huaianensis</name>
    <dbReference type="NCBI Taxonomy" id="2763668"/>
    <lineage>
        <taxon>Bacteria</taxon>
        <taxon>Bacillati</taxon>
        <taxon>Bacillota</taxon>
        <taxon>Clostridia</taxon>
        <taxon>Lachnospirales</taxon>
        <taxon>Lachnospiraceae</taxon>
        <taxon>Jutongia</taxon>
    </lineage>
</organism>
<feature type="compositionally biased region" description="Acidic residues" evidence="1">
    <location>
        <begin position="55"/>
        <end position="104"/>
    </location>
</feature>